<dbReference type="PANTHER" id="PTHR30561:SF9">
    <property type="entry name" value="4-AMINO-4-DEOXY-L-ARABINOSE-PHOSPHOUNDECAPRENOL FLIPPASE SUBUNIT ARNF-RELATED"/>
    <property type="match status" value="1"/>
</dbReference>
<feature type="transmembrane region" description="Helical" evidence="6">
    <location>
        <begin position="98"/>
        <end position="115"/>
    </location>
</feature>
<keyword evidence="3 6" id="KW-0812">Transmembrane</keyword>
<evidence type="ECO:0000256" key="6">
    <source>
        <dbReference type="SAM" id="Phobius"/>
    </source>
</evidence>
<dbReference type="GO" id="GO:0022857">
    <property type="term" value="F:transmembrane transporter activity"/>
    <property type="evidence" value="ECO:0007669"/>
    <property type="project" value="InterPro"/>
</dbReference>
<dbReference type="Gene3D" id="1.10.3730.20">
    <property type="match status" value="1"/>
</dbReference>
<evidence type="ECO:0000256" key="2">
    <source>
        <dbReference type="ARBA" id="ARBA00022475"/>
    </source>
</evidence>
<keyword evidence="2" id="KW-1003">Cell membrane</keyword>
<evidence type="ECO:0000256" key="1">
    <source>
        <dbReference type="ARBA" id="ARBA00004651"/>
    </source>
</evidence>
<dbReference type="AlphaFoldDB" id="A0A154I766"/>
<reference evidence="7" key="1">
    <citation type="submission" date="2016-03" db="EMBL/GenBank/DDBJ databases">
        <title>Microsymbionts genomes from the relict species Vavilovia formosa.</title>
        <authorList>
            <person name="Chirak E."/>
            <person name="Kimeklis A."/>
            <person name="Kopat V."/>
            <person name="Andronov E."/>
        </authorList>
    </citation>
    <scope>NUCLEOTIDE SEQUENCE [LARGE SCALE GENOMIC DNA]</scope>
    <source>
        <strain evidence="7">Vaf12</strain>
    </source>
</reference>
<accession>A0A154I766</accession>
<comment type="subcellular location">
    <subcellularLocation>
        <location evidence="1">Cell membrane</location>
        <topology evidence="1">Multi-pass membrane protein</topology>
    </subcellularLocation>
</comment>
<evidence type="ECO:0000256" key="4">
    <source>
        <dbReference type="ARBA" id="ARBA00022989"/>
    </source>
</evidence>
<dbReference type="InterPro" id="IPR037185">
    <property type="entry name" value="EmrE-like"/>
</dbReference>
<keyword evidence="5 6" id="KW-0472">Membrane</keyword>
<feature type="transmembrane region" description="Helical" evidence="6">
    <location>
        <begin position="43"/>
        <end position="61"/>
    </location>
</feature>
<dbReference type="EMBL" id="LVYU01000164">
    <property type="protein sequence ID" value="KZA96418.1"/>
    <property type="molecule type" value="Genomic_DNA"/>
</dbReference>
<evidence type="ECO:0000313" key="7">
    <source>
        <dbReference type="EMBL" id="KZA96418.1"/>
    </source>
</evidence>
<proteinExistence type="predicted"/>
<organism evidence="7">
    <name type="scientific">Rhizobium leguminosarum</name>
    <dbReference type="NCBI Taxonomy" id="384"/>
    <lineage>
        <taxon>Bacteria</taxon>
        <taxon>Pseudomonadati</taxon>
        <taxon>Pseudomonadota</taxon>
        <taxon>Alphaproteobacteria</taxon>
        <taxon>Hyphomicrobiales</taxon>
        <taxon>Rhizobiaceae</taxon>
        <taxon>Rhizobium/Agrobacterium group</taxon>
        <taxon>Rhizobium</taxon>
    </lineage>
</organism>
<dbReference type="SUPFAM" id="SSF103481">
    <property type="entry name" value="Multidrug resistance efflux transporter EmrE"/>
    <property type="match status" value="1"/>
</dbReference>
<gene>
    <name evidence="7" type="ORF">A4A59_35105</name>
</gene>
<evidence type="ECO:0000256" key="5">
    <source>
        <dbReference type="ARBA" id="ARBA00023136"/>
    </source>
</evidence>
<dbReference type="GO" id="GO:0005886">
    <property type="term" value="C:plasma membrane"/>
    <property type="evidence" value="ECO:0007669"/>
    <property type="project" value="UniProtKB-SubCell"/>
</dbReference>
<comment type="caution">
    <text evidence="7">The sequence shown here is derived from an EMBL/GenBank/DDBJ whole genome shotgun (WGS) entry which is preliminary data.</text>
</comment>
<feature type="transmembrane region" description="Helical" evidence="6">
    <location>
        <begin position="67"/>
        <end position="89"/>
    </location>
</feature>
<sequence>MTTGRTGWTLAAILFCILAETGRELCFKHGAKRVLAETLRKPVIWLGITFWGFELVMWTRVLEEVALSVAFPLMALSYAAIAFAGAAIFKETINLRHALGIVLVTLGVVCVGATGL</sequence>
<name>A0A154I766_RHILE</name>
<dbReference type="InterPro" id="IPR000390">
    <property type="entry name" value="Small_drug/metabolite_transptr"/>
</dbReference>
<protein>
    <submittedName>
        <fullName evidence="7">Permease</fullName>
    </submittedName>
</protein>
<dbReference type="PANTHER" id="PTHR30561">
    <property type="entry name" value="SMR FAMILY PROTON-DEPENDENT DRUG EFFLUX TRANSPORTER SUGE"/>
    <property type="match status" value="1"/>
</dbReference>
<dbReference type="RefSeq" id="WP_062945509.1">
    <property type="nucleotide sequence ID" value="NZ_CP171845.1"/>
</dbReference>
<evidence type="ECO:0000256" key="3">
    <source>
        <dbReference type="ARBA" id="ARBA00022692"/>
    </source>
</evidence>
<keyword evidence="4 6" id="KW-1133">Transmembrane helix</keyword>